<dbReference type="GO" id="GO:0006012">
    <property type="term" value="P:galactose metabolic process"/>
    <property type="evidence" value="ECO:0007669"/>
    <property type="project" value="InterPro"/>
</dbReference>
<dbReference type="GeneID" id="25907769"/>
<dbReference type="PANTHER" id="PTHR10457">
    <property type="entry name" value="MEVALONATE KINASE/GALACTOKINASE"/>
    <property type="match status" value="1"/>
</dbReference>
<evidence type="ECO:0000256" key="3">
    <source>
        <dbReference type="ARBA" id="ARBA00022679"/>
    </source>
</evidence>
<evidence type="ECO:0000256" key="9">
    <source>
        <dbReference type="ARBA" id="ARBA00023277"/>
    </source>
</evidence>
<dbReference type="PROSITE" id="PS00106">
    <property type="entry name" value="GALACTOKINASE"/>
    <property type="match status" value="1"/>
</dbReference>
<dbReference type="OrthoDB" id="275179at2759"/>
<evidence type="ECO:0000256" key="4">
    <source>
        <dbReference type="ARBA" id="ARBA00022723"/>
    </source>
</evidence>
<dbReference type="FunFam" id="3.30.230.10:FF:000017">
    <property type="entry name" value="Galactokinase"/>
    <property type="match status" value="1"/>
</dbReference>
<comment type="similarity">
    <text evidence="1">Belongs to the GHMP kinase family. GalK subfamily.</text>
</comment>
<dbReference type="PROSITE" id="PS00627">
    <property type="entry name" value="GHMP_KINASES_ATP"/>
    <property type="match status" value="1"/>
</dbReference>
<dbReference type="InterPro" id="IPR020568">
    <property type="entry name" value="Ribosomal_Su5_D2-typ_SF"/>
</dbReference>
<dbReference type="InterPro" id="IPR014721">
    <property type="entry name" value="Ribsml_uS5_D2-typ_fold_subgr"/>
</dbReference>
<dbReference type="PRINTS" id="PR00473">
    <property type="entry name" value="GALCTOKINASE"/>
</dbReference>
<evidence type="ECO:0000256" key="6">
    <source>
        <dbReference type="ARBA" id="ARBA00022777"/>
    </source>
</evidence>
<dbReference type="PRINTS" id="PR00959">
    <property type="entry name" value="MEVGALKINASE"/>
</dbReference>
<evidence type="ECO:0000256" key="2">
    <source>
        <dbReference type="ARBA" id="ARBA00022490"/>
    </source>
</evidence>
<keyword evidence="9" id="KW-0119">Carbohydrate metabolism</keyword>
<feature type="domain" description="Galactokinase N-terminal" evidence="12">
    <location>
        <begin position="10"/>
        <end position="58"/>
    </location>
</feature>
<evidence type="ECO:0000259" key="12">
    <source>
        <dbReference type="Pfam" id="PF10509"/>
    </source>
</evidence>
<dbReference type="NCBIfam" id="TIGR00131">
    <property type="entry name" value="gal_kin"/>
    <property type="match status" value="1"/>
</dbReference>
<dbReference type="InterPro" id="IPR006206">
    <property type="entry name" value="Mevalonate/galactokinase"/>
</dbReference>
<keyword evidence="3" id="KW-0808">Transferase</keyword>
<dbReference type="RefSeq" id="XP_014154281.1">
    <property type="nucleotide sequence ID" value="XM_014298806.1"/>
</dbReference>
<evidence type="ECO:0000256" key="1">
    <source>
        <dbReference type="ARBA" id="ARBA00006566"/>
    </source>
</evidence>
<evidence type="ECO:0000256" key="5">
    <source>
        <dbReference type="ARBA" id="ARBA00022741"/>
    </source>
</evidence>
<dbReference type="PIRSF" id="PIRSF000530">
    <property type="entry name" value="Galactokinase"/>
    <property type="match status" value="1"/>
</dbReference>
<keyword evidence="2" id="KW-0963">Cytoplasm</keyword>
<dbReference type="Gene3D" id="3.30.230.10">
    <property type="match status" value="1"/>
</dbReference>
<dbReference type="Pfam" id="PF10509">
    <property type="entry name" value="GalKase_gal_bdg"/>
    <property type="match status" value="1"/>
</dbReference>
<evidence type="ECO:0000256" key="8">
    <source>
        <dbReference type="ARBA" id="ARBA00022842"/>
    </source>
</evidence>
<keyword evidence="6 13" id="KW-0418">Kinase</keyword>
<proteinExistence type="inferred from homology"/>
<keyword evidence="14" id="KW-1185">Reference proteome</keyword>
<dbReference type="InterPro" id="IPR019741">
    <property type="entry name" value="Galactokinase_CS"/>
</dbReference>
<keyword evidence="8" id="KW-0460">Magnesium</keyword>
<keyword evidence="4" id="KW-0479">Metal-binding</keyword>
<accession>A0A0L0FUN7</accession>
<dbReference type="Proteomes" id="UP000054560">
    <property type="component" value="Unassembled WGS sequence"/>
</dbReference>
<dbReference type="STRING" id="667725.A0A0L0FUN7"/>
<dbReference type="GO" id="GO:0046872">
    <property type="term" value="F:metal ion binding"/>
    <property type="evidence" value="ECO:0007669"/>
    <property type="project" value="UniProtKB-KW"/>
</dbReference>
<dbReference type="InterPro" id="IPR000705">
    <property type="entry name" value="Galactokinase"/>
</dbReference>
<dbReference type="InterPro" id="IPR006203">
    <property type="entry name" value="GHMP_knse_ATP-bd_CS"/>
</dbReference>
<evidence type="ECO:0000259" key="10">
    <source>
        <dbReference type="Pfam" id="PF00288"/>
    </source>
</evidence>
<evidence type="ECO:0000256" key="7">
    <source>
        <dbReference type="ARBA" id="ARBA00022840"/>
    </source>
</evidence>
<dbReference type="InterPro" id="IPR019539">
    <property type="entry name" value="GalKase_N"/>
</dbReference>
<reference evidence="13 14" key="1">
    <citation type="submission" date="2011-02" db="EMBL/GenBank/DDBJ databases">
        <title>The Genome Sequence of Sphaeroforma arctica JP610.</title>
        <authorList>
            <consortium name="The Broad Institute Genome Sequencing Platform"/>
            <person name="Russ C."/>
            <person name="Cuomo C."/>
            <person name="Young S.K."/>
            <person name="Zeng Q."/>
            <person name="Gargeya S."/>
            <person name="Alvarado L."/>
            <person name="Berlin A."/>
            <person name="Chapman S.B."/>
            <person name="Chen Z."/>
            <person name="Freedman E."/>
            <person name="Gellesch M."/>
            <person name="Goldberg J."/>
            <person name="Griggs A."/>
            <person name="Gujja S."/>
            <person name="Heilman E."/>
            <person name="Heiman D."/>
            <person name="Howarth C."/>
            <person name="Mehta T."/>
            <person name="Neiman D."/>
            <person name="Pearson M."/>
            <person name="Roberts A."/>
            <person name="Saif S."/>
            <person name="Shea T."/>
            <person name="Shenoy N."/>
            <person name="Sisk P."/>
            <person name="Stolte C."/>
            <person name="Sykes S."/>
            <person name="White J."/>
            <person name="Yandava C."/>
            <person name="Burger G."/>
            <person name="Gray M.W."/>
            <person name="Holland P.W.H."/>
            <person name="King N."/>
            <person name="Lang F.B.F."/>
            <person name="Roger A.J."/>
            <person name="Ruiz-Trillo I."/>
            <person name="Haas B."/>
            <person name="Nusbaum C."/>
            <person name="Birren B."/>
        </authorList>
    </citation>
    <scope>NUCLEOTIDE SEQUENCE [LARGE SCALE GENOMIC DNA]</scope>
    <source>
        <strain evidence="13 14">JP610</strain>
    </source>
</reference>
<sequence>MSLLEECKKGFEAKYGCAPTAGASAPGRVNIIGEHVDYCSGFVLPMALTKRTVVCCKPNDSKTVRFSSTEDIPDIEFELNAANLEPTHGKVEPYWENYVRGVFAQFPNFHQGMDAFVHSNVPVGGGLSSSAALEVAIYTLLEQLSGDKRSLVQKSQDCQKAENNWAGVPCGIMDQTISAMGKKDNLLLLDCQSMETRYFPLSSSDHCFVITNSNVKHSLSGSEYPTRRKQTVQVLEAIQAKYPQVKTHRDCTMEQLDAVKGDIEPVVYNRGRHVISEIARTLQFAEVFEAGDLEKAGQYMFEAHNSLSKDFEVSTDEIDQLVDIARGVDGVLGSRLTGGGFGGCTVTLVRNDAVDAFTKAVEENYKLGKATIFTSKLGAGAATEF</sequence>
<dbReference type="Pfam" id="PF08544">
    <property type="entry name" value="GHMP_kinases_C"/>
    <property type="match status" value="1"/>
</dbReference>
<dbReference type="GO" id="GO:0005524">
    <property type="term" value="F:ATP binding"/>
    <property type="evidence" value="ECO:0007669"/>
    <property type="project" value="UniProtKB-KW"/>
</dbReference>
<dbReference type="EMBL" id="KQ242161">
    <property type="protein sequence ID" value="KNC80379.1"/>
    <property type="molecule type" value="Genomic_DNA"/>
</dbReference>
<dbReference type="SUPFAM" id="SSF55060">
    <property type="entry name" value="GHMP Kinase, C-terminal domain"/>
    <property type="match status" value="1"/>
</dbReference>
<evidence type="ECO:0000313" key="13">
    <source>
        <dbReference type="EMBL" id="KNC80379.1"/>
    </source>
</evidence>
<evidence type="ECO:0000313" key="14">
    <source>
        <dbReference type="Proteomes" id="UP000054560"/>
    </source>
</evidence>
<dbReference type="FunFam" id="3.30.70.890:FF:000001">
    <property type="entry name" value="Galactokinase"/>
    <property type="match status" value="1"/>
</dbReference>
<dbReference type="eggNOG" id="KOG0631">
    <property type="taxonomic scope" value="Eukaryota"/>
</dbReference>
<dbReference type="PANTHER" id="PTHR10457:SF7">
    <property type="entry name" value="GALACTOKINASE-RELATED"/>
    <property type="match status" value="1"/>
</dbReference>
<keyword evidence="7" id="KW-0067">ATP-binding</keyword>
<dbReference type="GO" id="GO:0004335">
    <property type="term" value="F:galactokinase activity"/>
    <property type="evidence" value="ECO:0007669"/>
    <property type="project" value="InterPro"/>
</dbReference>
<feature type="domain" description="GHMP kinase C-terminal" evidence="11">
    <location>
        <begin position="286"/>
        <end position="366"/>
    </location>
</feature>
<dbReference type="GO" id="GO:0005829">
    <property type="term" value="C:cytosol"/>
    <property type="evidence" value="ECO:0007669"/>
    <property type="project" value="TreeGrafter"/>
</dbReference>
<dbReference type="SUPFAM" id="SSF54211">
    <property type="entry name" value="Ribosomal protein S5 domain 2-like"/>
    <property type="match status" value="1"/>
</dbReference>
<dbReference type="InterPro" id="IPR013750">
    <property type="entry name" value="GHMP_kinase_C_dom"/>
</dbReference>
<keyword evidence="5" id="KW-0547">Nucleotide-binding</keyword>
<protein>
    <submittedName>
        <fullName evidence="13">Galactokinase</fullName>
    </submittedName>
</protein>
<feature type="domain" description="GHMP kinase N-terminal" evidence="10">
    <location>
        <begin position="97"/>
        <end position="182"/>
    </location>
</feature>
<dbReference type="AlphaFoldDB" id="A0A0L0FUN7"/>
<dbReference type="Pfam" id="PF00288">
    <property type="entry name" value="GHMP_kinases_N"/>
    <property type="match status" value="1"/>
</dbReference>
<gene>
    <name evidence="13" type="ORF">SARC_07265</name>
</gene>
<dbReference type="InterPro" id="IPR006204">
    <property type="entry name" value="GHMP_kinase_N_dom"/>
</dbReference>
<dbReference type="Gene3D" id="3.30.70.890">
    <property type="entry name" value="GHMP kinase, C-terminal domain"/>
    <property type="match status" value="1"/>
</dbReference>
<organism evidence="13 14">
    <name type="scientific">Sphaeroforma arctica JP610</name>
    <dbReference type="NCBI Taxonomy" id="667725"/>
    <lineage>
        <taxon>Eukaryota</taxon>
        <taxon>Ichthyosporea</taxon>
        <taxon>Ichthyophonida</taxon>
        <taxon>Sphaeroforma</taxon>
    </lineage>
</organism>
<evidence type="ECO:0000259" key="11">
    <source>
        <dbReference type="Pfam" id="PF08544"/>
    </source>
</evidence>
<dbReference type="InterPro" id="IPR036554">
    <property type="entry name" value="GHMP_kinase_C_sf"/>
</dbReference>
<name>A0A0L0FUN7_9EUKA</name>